<dbReference type="Proteomes" id="UP001232001">
    <property type="component" value="Chromosome"/>
</dbReference>
<reference evidence="1 2" key="1">
    <citation type="submission" date="2023-04" db="EMBL/GenBank/DDBJ databases">
        <title>Tenacibaculum tangerinum sp. nov., isolated from sea tidal flat of South Korea.</title>
        <authorList>
            <person name="Lee S.H."/>
            <person name="Kim J.-J."/>
        </authorList>
    </citation>
    <scope>NUCLEOTIDE SEQUENCE [LARGE SCALE GENOMIC DNA]</scope>
    <source>
        <strain evidence="1 2">GRR-S3-23</strain>
    </source>
</reference>
<sequence>MKYILTDNYGKEKEENDISVLNDFLNQPFEYWQEGTGDSSISIKKDEMIIFFKVESGVFLMQHPDYLAPLIDNENDGEITHYVGGQEMIIPKKFIISDVETSFKILKRYINEGLFSNKYEWKDIYEEEIK</sequence>
<name>A0ABY8L032_9FLAO</name>
<dbReference type="EMBL" id="CP122539">
    <property type="protein sequence ID" value="WGH74644.1"/>
    <property type="molecule type" value="Genomic_DNA"/>
</dbReference>
<dbReference type="RefSeq" id="WP_279650539.1">
    <property type="nucleotide sequence ID" value="NZ_CP122539.1"/>
</dbReference>
<organism evidence="1 2">
    <name type="scientific">Tenacibaculum tangerinum</name>
    <dbReference type="NCBI Taxonomy" id="3038772"/>
    <lineage>
        <taxon>Bacteria</taxon>
        <taxon>Pseudomonadati</taxon>
        <taxon>Bacteroidota</taxon>
        <taxon>Flavobacteriia</taxon>
        <taxon>Flavobacteriales</taxon>
        <taxon>Flavobacteriaceae</taxon>
        <taxon>Tenacibaculum</taxon>
    </lineage>
</organism>
<proteinExistence type="predicted"/>
<gene>
    <name evidence="1" type="ORF">P8625_11160</name>
</gene>
<evidence type="ECO:0000313" key="2">
    <source>
        <dbReference type="Proteomes" id="UP001232001"/>
    </source>
</evidence>
<accession>A0ABY8L032</accession>
<evidence type="ECO:0000313" key="1">
    <source>
        <dbReference type="EMBL" id="WGH74644.1"/>
    </source>
</evidence>
<protein>
    <submittedName>
        <fullName evidence="1">Uncharacterized protein</fullName>
    </submittedName>
</protein>
<keyword evidence="2" id="KW-1185">Reference proteome</keyword>